<keyword evidence="3" id="KW-1185">Reference proteome</keyword>
<comment type="caution">
    <text evidence="2">The sequence shown here is derived from an EMBL/GenBank/DDBJ whole genome shotgun (WGS) entry which is preliminary data.</text>
</comment>
<dbReference type="EMBL" id="LFJN01000009">
    <property type="protein sequence ID" value="KPI41574.1"/>
    <property type="molecule type" value="Genomic_DNA"/>
</dbReference>
<dbReference type="GeneID" id="28741632"/>
<dbReference type="Proteomes" id="UP000038010">
    <property type="component" value="Unassembled WGS sequence"/>
</dbReference>
<protein>
    <submittedName>
        <fullName evidence="2">Uncharacterized protein</fullName>
    </submittedName>
</protein>
<organism evidence="2 3">
    <name type="scientific">Cyphellophora attinorum</name>
    <dbReference type="NCBI Taxonomy" id="1664694"/>
    <lineage>
        <taxon>Eukaryota</taxon>
        <taxon>Fungi</taxon>
        <taxon>Dikarya</taxon>
        <taxon>Ascomycota</taxon>
        <taxon>Pezizomycotina</taxon>
        <taxon>Eurotiomycetes</taxon>
        <taxon>Chaetothyriomycetidae</taxon>
        <taxon>Chaetothyriales</taxon>
        <taxon>Cyphellophoraceae</taxon>
        <taxon>Cyphellophora</taxon>
    </lineage>
</organism>
<evidence type="ECO:0000256" key="1">
    <source>
        <dbReference type="SAM" id="MobiDB-lite"/>
    </source>
</evidence>
<gene>
    <name evidence="2" type="ORF">AB675_9238</name>
</gene>
<dbReference type="VEuPathDB" id="FungiDB:AB675_9238"/>
<feature type="region of interest" description="Disordered" evidence="1">
    <location>
        <begin position="202"/>
        <end position="290"/>
    </location>
</feature>
<sequence length="290" mass="32075">MADHPRLRFRSRSLSSVPNTPATRHIRKEALYNRHVDLERISNLSDPLERDDRACKIFVSSLALSHDTDRDNQSIIIRPRTIGSKVTGTSGDHWYFRALASGLPQDVRHTFAASSSSSMCQGLAGSQKVGRINHSRGIASHVLKLSTSAIHIALAIQPSFMHAFLTGYPGSLPTDPGANIAGSLIRRYGELSAEYCRLVAQDRESRKSVKSKQRPSKGAKSAKVNIHTNGEQHPSNGHKSTKFKNHSNREQDRPRGKRGGMYGRGMSRAKARGKVPSNEQSQDKSHMNDH</sequence>
<accession>A0A0N1HVX3</accession>
<evidence type="ECO:0000313" key="3">
    <source>
        <dbReference type="Proteomes" id="UP000038010"/>
    </source>
</evidence>
<reference evidence="2 3" key="1">
    <citation type="submission" date="2015-06" db="EMBL/GenBank/DDBJ databases">
        <title>Draft genome of the ant-associated black yeast Phialophora attae CBS 131958.</title>
        <authorList>
            <person name="Moreno L.F."/>
            <person name="Stielow B.J."/>
            <person name="de Hoog S."/>
            <person name="Vicente V.A."/>
            <person name="Weiss V.A."/>
            <person name="de Vries M."/>
            <person name="Cruz L.M."/>
            <person name="Souza E.M."/>
        </authorList>
    </citation>
    <scope>NUCLEOTIDE SEQUENCE [LARGE SCALE GENOMIC DNA]</scope>
    <source>
        <strain evidence="2 3">CBS 131958</strain>
    </source>
</reference>
<feature type="compositionally biased region" description="Polar residues" evidence="1">
    <location>
        <begin position="226"/>
        <end position="238"/>
    </location>
</feature>
<name>A0A0N1HVX3_9EURO</name>
<proteinExistence type="predicted"/>
<dbReference type="RefSeq" id="XP_018001537.1">
    <property type="nucleotide sequence ID" value="XM_018149752.1"/>
</dbReference>
<feature type="compositionally biased region" description="Basic residues" evidence="1">
    <location>
        <begin position="208"/>
        <end position="217"/>
    </location>
</feature>
<dbReference type="AlphaFoldDB" id="A0A0N1HVX3"/>
<evidence type="ECO:0000313" key="2">
    <source>
        <dbReference type="EMBL" id="KPI41574.1"/>
    </source>
</evidence>
<feature type="compositionally biased region" description="Basic and acidic residues" evidence="1">
    <location>
        <begin position="281"/>
        <end position="290"/>
    </location>
</feature>